<organism evidence="1 2">
    <name type="scientific">Daphnia magna</name>
    <dbReference type="NCBI Taxonomy" id="35525"/>
    <lineage>
        <taxon>Eukaryota</taxon>
        <taxon>Metazoa</taxon>
        <taxon>Ecdysozoa</taxon>
        <taxon>Arthropoda</taxon>
        <taxon>Crustacea</taxon>
        <taxon>Branchiopoda</taxon>
        <taxon>Diplostraca</taxon>
        <taxon>Cladocera</taxon>
        <taxon>Anomopoda</taxon>
        <taxon>Daphniidae</taxon>
        <taxon>Daphnia</taxon>
    </lineage>
</organism>
<dbReference type="EMBL" id="JAOYFB010000036">
    <property type="protein sequence ID" value="KAK4019509.1"/>
    <property type="molecule type" value="Genomic_DNA"/>
</dbReference>
<name>A0ABR0A3G0_9CRUS</name>
<proteinExistence type="predicted"/>
<dbReference type="Proteomes" id="UP001234178">
    <property type="component" value="Unassembled WGS sequence"/>
</dbReference>
<evidence type="ECO:0000313" key="2">
    <source>
        <dbReference type="Proteomes" id="UP001234178"/>
    </source>
</evidence>
<keyword evidence="2" id="KW-1185">Reference proteome</keyword>
<reference evidence="1 2" key="1">
    <citation type="journal article" date="2023" name="Nucleic Acids Res.">
        <title>The hologenome of Daphnia magna reveals possible DNA methylation and microbiome-mediated evolution of the host genome.</title>
        <authorList>
            <person name="Chaturvedi A."/>
            <person name="Li X."/>
            <person name="Dhandapani V."/>
            <person name="Marshall H."/>
            <person name="Kissane S."/>
            <person name="Cuenca-Cambronero M."/>
            <person name="Asole G."/>
            <person name="Calvet F."/>
            <person name="Ruiz-Romero M."/>
            <person name="Marangio P."/>
            <person name="Guigo R."/>
            <person name="Rago D."/>
            <person name="Mirbahai L."/>
            <person name="Eastwood N."/>
            <person name="Colbourne J.K."/>
            <person name="Zhou J."/>
            <person name="Mallon E."/>
            <person name="Orsini L."/>
        </authorList>
    </citation>
    <scope>NUCLEOTIDE SEQUENCE [LARGE SCALE GENOMIC DNA]</scope>
    <source>
        <strain evidence="1">LRV0_1</strain>
    </source>
</reference>
<protein>
    <submittedName>
        <fullName evidence="1">Uncharacterized protein</fullName>
    </submittedName>
</protein>
<sequence length="110" mass="12751">MLKKEEGKRKLMKLDSYKLCTSERLAGFTAIARFPDELFRGVTRAFIDAELTCNRGKIRQKRRHKNQSINLAQLDHAVSGLAWIVLSYYDTSSSFISIYLTLFFLSRRAQ</sequence>
<comment type="caution">
    <text evidence="1">The sequence shown here is derived from an EMBL/GenBank/DDBJ whole genome shotgun (WGS) entry which is preliminary data.</text>
</comment>
<evidence type="ECO:0000313" key="1">
    <source>
        <dbReference type="EMBL" id="KAK4019509.1"/>
    </source>
</evidence>
<gene>
    <name evidence="1" type="ORF">OUZ56_001525</name>
</gene>
<accession>A0ABR0A3G0</accession>